<protein>
    <recommendedName>
        <fullName evidence="4 10">endo-1,4-beta-xylanase</fullName>
        <ecNumber evidence="4 10">3.2.1.8</ecNumber>
    </recommendedName>
</protein>
<proteinExistence type="inferred from homology"/>
<evidence type="ECO:0000313" key="17">
    <source>
        <dbReference type="Proteomes" id="UP000000485"/>
    </source>
</evidence>
<dbReference type="Pfam" id="PF00553">
    <property type="entry name" value="CBM_2"/>
    <property type="match status" value="1"/>
</dbReference>
<keyword evidence="8 10" id="KW-0326">Glycosidase</keyword>
<dbReference type="PROSITE" id="PS51173">
    <property type="entry name" value="CBM2"/>
    <property type="match status" value="2"/>
</dbReference>
<dbReference type="HOGENOM" id="CLU_417813_0_0_11"/>
<comment type="catalytic activity">
    <reaction evidence="1 10">
        <text>Endohydrolysis of (1-&gt;4)-beta-D-xylosidic linkages in xylans.</text>
        <dbReference type="EC" id="3.2.1.8"/>
    </reaction>
</comment>
<dbReference type="AlphaFoldDB" id="F8A6K7"/>
<dbReference type="SUPFAM" id="SSF88713">
    <property type="entry name" value="Glycoside hydrolase/deacetylase"/>
    <property type="match status" value="1"/>
</dbReference>
<dbReference type="PROSITE" id="PS51677">
    <property type="entry name" value="NODB"/>
    <property type="match status" value="1"/>
</dbReference>
<dbReference type="GO" id="GO:0031176">
    <property type="term" value="F:endo-1,4-beta-xylanase activity"/>
    <property type="evidence" value="ECO:0007669"/>
    <property type="project" value="UniProtKB-UniRule"/>
</dbReference>
<feature type="domain" description="GH11" evidence="15">
    <location>
        <begin position="23"/>
        <end position="209"/>
    </location>
</feature>
<dbReference type="PANTHER" id="PTHR46828">
    <property type="entry name" value="ENDO-1,4-BETA-XYLANASE A-RELATED"/>
    <property type="match status" value="1"/>
</dbReference>
<dbReference type="EMBL" id="CP002665">
    <property type="protein sequence ID" value="AEI13495.1"/>
    <property type="molecule type" value="Genomic_DNA"/>
</dbReference>
<evidence type="ECO:0000256" key="12">
    <source>
        <dbReference type="SAM" id="SignalP"/>
    </source>
</evidence>
<dbReference type="FunFam" id="2.60.120.180:FF:000001">
    <property type="entry name" value="Endo-1,4-beta-xylanase"/>
    <property type="match status" value="1"/>
</dbReference>
<dbReference type="InterPro" id="IPR033119">
    <property type="entry name" value="GH11_AS_2"/>
</dbReference>
<accession>F8A6K7</accession>
<dbReference type="Pfam" id="PF01522">
    <property type="entry name" value="Polysacc_deac_1"/>
    <property type="match status" value="1"/>
</dbReference>
<keyword evidence="5 10" id="KW-0858">Xylan degradation</keyword>
<dbReference type="Pfam" id="PF00457">
    <property type="entry name" value="Glyco_hydro_11"/>
    <property type="match status" value="1"/>
</dbReference>
<feature type="region of interest" description="Disordered" evidence="11">
    <location>
        <begin position="201"/>
        <end position="232"/>
    </location>
</feature>
<evidence type="ECO:0000256" key="2">
    <source>
        <dbReference type="ARBA" id="ARBA00004851"/>
    </source>
</evidence>
<evidence type="ECO:0000259" key="15">
    <source>
        <dbReference type="PROSITE" id="PS51761"/>
    </source>
</evidence>
<feature type="region of interest" description="Disordered" evidence="11">
    <location>
        <begin position="517"/>
        <end position="539"/>
    </location>
</feature>
<dbReference type="InterPro" id="IPR013320">
    <property type="entry name" value="ConA-like_dom_sf"/>
</dbReference>
<gene>
    <name evidence="16" type="ordered locus">Celgi_3003</name>
</gene>
<dbReference type="UniPathway" id="UPA00114"/>
<feature type="compositionally biased region" description="Polar residues" evidence="11">
    <location>
        <begin position="201"/>
        <end position="210"/>
    </location>
</feature>
<keyword evidence="9 10" id="KW-0624">Polysaccharide degradation</keyword>
<dbReference type="InterPro" id="IPR012291">
    <property type="entry name" value="CBM2_carb-bd_dom_sf"/>
</dbReference>
<keyword evidence="7 10" id="KW-0119">Carbohydrate metabolism</keyword>
<feature type="domain" description="CBM2" evidence="13">
    <location>
        <begin position="535"/>
        <end position="626"/>
    </location>
</feature>
<dbReference type="InterPro" id="IPR018208">
    <property type="entry name" value="GH11_AS_1"/>
</dbReference>
<dbReference type="InterPro" id="IPR001919">
    <property type="entry name" value="CBD2"/>
</dbReference>
<dbReference type="SUPFAM" id="SSF49384">
    <property type="entry name" value="Carbohydrate-binding domain"/>
    <property type="match status" value="2"/>
</dbReference>
<organism evidence="16 17">
    <name type="scientific">Cellulomonas gilvus (strain ATCC 13127 / NRRL B-14078)</name>
    <name type="common">Cellvibrio gilvus</name>
    <dbReference type="NCBI Taxonomy" id="593907"/>
    <lineage>
        <taxon>Bacteria</taxon>
        <taxon>Bacillati</taxon>
        <taxon>Actinomycetota</taxon>
        <taxon>Actinomycetes</taxon>
        <taxon>Micrococcales</taxon>
        <taxon>Cellulomonadaceae</taxon>
        <taxon>Cellulomonas</taxon>
    </lineage>
</organism>
<comment type="pathway">
    <text evidence="2 10">Glycan degradation; xylan degradation.</text>
</comment>
<feature type="compositionally biased region" description="Gly residues" evidence="11">
    <location>
        <begin position="213"/>
        <end position="230"/>
    </location>
</feature>
<keyword evidence="12" id="KW-0732">Signal</keyword>
<dbReference type="PRINTS" id="PR00911">
    <property type="entry name" value="GLHYDRLASE11"/>
</dbReference>
<dbReference type="eggNOG" id="COG0726">
    <property type="taxonomic scope" value="Bacteria"/>
</dbReference>
<dbReference type="InterPro" id="IPR013319">
    <property type="entry name" value="GH11/12"/>
</dbReference>
<evidence type="ECO:0000256" key="3">
    <source>
        <dbReference type="ARBA" id="ARBA00007792"/>
    </source>
</evidence>
<dbReference type="RefSeq" id="WP_013885012.1">
    <property type="nucleotide sequence ID" value="NC_015671.1"/>
</dbReference>
<evidence type="ECO:0000256" key="6">
    <source>
        <dbReference type="ARBA" id="ARBA00022801"/>
    </source>
</evidence>
<evidence type="ECO:0000256" key="4">
    <source>
        <dbReference type="ARBA" id="ARBA00012590"/>
    </source>
</evidence>
<feature type="domain" description="CBM2" evidence="13">
    <location>
        <begin position="225"/>
        <end position="311"/>
    </location>
</feature>
<dbReference type="InterPro" id="IPR001137">
    <property type="entry name" value="Glyco_hydro_11"/>
</dbReference>
<evidence type="ECO:0000259" key="13">
    <source>
        <dbReference type="PROSITE" id="PS51173"/>
    </source>
</evidence>
<dbReference type="PROSITE" id="PS00777">
    <property type="entry name" value="GH11_2"/>
    <property type="match status" value="1"/>
</dbReference>
<evidence type="ECO:0000256" key="8">
    <source>
        <dbReference type="ARBA" id="ARBA00023295"/>
    </source>
</evidence>
<dbReference type="CDD" id="cd10953">
    <property type="entry name" value="CE4_SlAXE_like"/>
    <property type="match status" value="1"/>
</dbReference>
<dbReference type="PANTHER" id="PTHR46828:SF2">
    <property type="entry name" value="ENDO-1,4-BETA-XYLANASE A-RELATED"/>
    <property type="match status" value="1"/>
</dbReference>
<reference evidence="17" key="1">
    <citation type="submission" date="2011-04" db="EMBL/GenBank/DDBJ databases">
        <title>Complete sequence of Cellvibrio gilvus ATCC 13127.</title>
        <authorList>
            <person name="Lucas S."/>
            <person name="Han J."/>
            <person name="Lapidus A."/>
            <person name="Cheng J.-F."/>
            <person name="Goodwin L."/>
            <person name="Pitluck S."/>
            <person name="Peters L."/>
            <person name="Munk A."/>
            <person name="Detter J.C."/>
            <person name="Han C."/>
            <person name="Tapia R."/>
            <person name="Land M."/>
            <person name="Hauser L."/>
            <person name="Kyrpides N."/>
            <person name="Ivanova N."/>
            <person name="Ovchinnikova G."/>
            <person name="Pagani I."/>
            <person name="Mead D."/>
            <person name="Brumm P."/>
            <person name="Woyke T."/>
        </authorList>
    </citation>
    <scope>NUCLEOTIDE SEQUENCE [LARGE SCALE GENOMIC DNA]</scope>
    <source>
        <strain evidence="17">ATCC 13127 / NRRL B-14078</strain>
    </source>
</reference>
<evidence type="ECO:0000256" key="11">
    <source>
        <dbReference type="SAM" id="MobiDB-lite"/>
    </source>
</evidence>
<dbReference type="Proteomes" id="UP000000485">
    <property type="component" value="Chromosome"/>
</dbReference>
<keyword evidence="6 10" id="KW-0378">Hydrolase</keyword>
<dbReference type="GO" id="GO:0016810">
    <property type="term" value="F:hydrolase activity, acting on carbon-nitrogen (but not peptide) bonds"/>
    <property type="evidence" value="ECO:0007669"/>
    <property type="project" value="InterPro"/>
</dbReference>
<sequence length="626" mass="64586" precursor="true">MAFAATAVVAAAGVVAAEPAAAAVTSNSTGTNNGFYYSFWTDSPGSVSMDLGSGGNYATQWSNTGNFVAGKGWATGARRSISYSGTFNPSGNAYLTAYGWTQNPLIEYYIVDNWGTYRPTGQAMGTVTTDGGTYDIYRTQRVNQPSIEGTKTFYQYWSVRQQKRTGGTISTGNHFDAWASKGMNLGTHNYQIMATEGYQSSGSSNITVSEGTSTGGDNGGNNGGNNGGSSGCTVTATRAESWSDRFNVSYTVSGASTWSVTVAPGSGQSIQSSWNATRNGNTFTSSGSNTFGVTYYSGGNTTIPAATCTGSGSNNGGNTGGDNGGSTGTGWTGSCSAGYVALTFDDGPSSSTTTQLINSLRGSGATAVVFPTGSNAQSNPSGMQAYKNAGFTIGNHSWDHPHLVNMSASDIQSQLSRTQQAIQQTAGVTPQLFRPPYGESNATLRQIESQLGLREIIWDVDSSDWNNASAAQIRQAASRLQNGQIILMHDWPAATIQAIPGILQDLRSRNLCPGTISPSTGRAVAPTGTSTGGGTTPGTGACTVTVQRADEWSDRFNVNLAVSGSSTWTVTVALGSGQSLQSSWNASVTGSGSTLTARPNGSGNSFGITLYKNGNSTTPTATCAAG</sequence>
<dbReference type="Gene3D" id="2.60.40.290">
    <property type="match status" value="2"/>
</dbReference>
<dbReference type="InterPro" id="IPR033123">
    <property type="entry name" value="GH11_dom"/>
</dbReference>
<dbReference type="SMART" id="SM00637">
    <property type="entry name" value="CBD_II"/>
    <property type="match status" value="2"/>
</dbReference>
<dbReference type="EC" id="3.2.1.8" evidence="4 10"/>
<dbReference type="GO" id="GO:0030247">
    <property type="term" value="F:polysaccharide binding"/>
    <property type="evidence" value="ECO:0007669"/>
    <property type="project" value="UniProtKB-UniRule"/>
</dbReference>
<feature type="active site" description="Proton donor" evidence="10">
    <location>
        <position position="196"/>
    </location>
</feature>
<dbReference type="Gene3D" id="2.60.120.180">
    <property type="match status" value="1"/>
</dbReference>
<name>F8A6K7_CELGA</name>
<feature type="chain" id="PRO_5003367142" description="endo-1,4-beta-xylanase" evidence="12">
    <location>
        <begin position="23"/>
        <end position="626"/>
    </location>
</feature>
<feature type="signal peptide" evidence="12">
    <location>
        <begin position="1"/>
        <end position="22"/>
    </location>
</feature>
<dbReference type="PROSITE" id="PS00776">
    <property type="entry name" value="GH11_1"/>
    <property type="match status" value="1"/>
</dbReference>
<dbReference type="STRING" id="593907.Celgi_3003"/>
<keyword evidence="17" id="KW-1185">Reference proteome</keyword>
<feature type="active site" description="Nucleophile" evidence="10">
    <location>
        <position position="107"/>
    </location>
</feature>
<evidence type="ECO:0000256" key="1">
    <source>
        <dbReference type="ARBA" id="ARBA00000681"/>
    </source>
</evidence>
<evidence type="ECO:0000259" key="14">
    <source>
        <dbReference type="PROSITE" id="PS51677"/>
    </source>
</evidence>
<comment type="similarity">
    <text evidence="3 10">Belongs to the glycosyl hydrolase 11 (cellulase G) family.</text>
</comment>
<evidence type="ECO:0000256" key="10">
    <source>
        <dbReference type="PROSITE-ProRule" id="PRU01097"/>
    </source>
</evidence>
<dbReference type="InterPro" id="IPR008965">
    <property type="entry name" value="CBM2/CBM3_carb-bd_dom_sf"/>
</dbReference>
<evidence type="ECO:0000256" key="9">
    <source>
        <dbReference type="ARBA" id="ARBA00023326"/>
    </source>
</evidence>
<dbReference type="PROSITE" id="PS51761">
    <property type="entry name" value="GH11_3"/>
    <property type="match status" value="1"/>
</dbReference>
<evidence type="ECO:0000313" key="16">
    <source>
        <dbReference type="EMBL" id="AEI13495.1"/>
    </source>
</evidence>
<dbReference type="InterPro" id="IPR002509">
    <property type="entry name" value="NODB_dom"/>
</dbReference>
<dbReference type="Gene3D" id="3.20.20.370">
    <property type="entry name" value="Glycoside hydrolase/deacetylase"/>
    <property type="match status" value="1"/>
</dbReference>
<evidence type="ECO:0000256" key="7">
    <source>
        <dbReference type="ARBA" id="ARBA00023277"/>
    </source>
</evidence>
<feature type="domain" description="NodB homology" evidence="14">
    <location>
        <begin position="338"/>
        <end position="514"/>
    </location>
</feature>
<dbReference type="GO" id="GO:0045493">
    <property type="term" value="P:xylan catabolic process"/>
    <property type="evidence" value="ECO:0007669"/>
    <property type="project" value="UniProtKB-UniRule"/>
</dbReference>
<dbReference type="KEGG" id="cga:Celgi_3003"/>
<dbReference type="InterPro" id="IPR011330">
    <property type="entry name" value="Glyco_hydro/deAcase_b/a-brl"/>
</dbReference>
<evidence type="ECO:0000256" key="5">
    <source>
        <dbReference type="ARBA" id="ARBA00022651"/>
    </source>
</evidence>
<dbReference type="SUPFAM" id="SSF49899">
    <property type="entry name" value="Concanavalin A-like lectins/glucanases"/>
    <property type="match status" value="1"/>
</dbReference>